<dbReference type="PANTHER" id="PTHR42852">
    <property type="entry name" value="THIOL:DISULFIDE INTERCHANGE PROTEIN DSBE"/>
    <property type="match status" value="1"/>
</dbReference>
<dbReference type="InterPro" id="IPR000866">
    <property type="entry name" value="AhpC/TSA"/>
</dbReference>
<dbReference type="CDD" id="cd02966">
    <property type="entry name" value="TlpA_like_family"/>
    <property type="match status" value="1"/>
</dbReference>
<accession>A0ABM9HF96</accession>
<proteinExistence type="predicted"/>
<dbReference type="InterPro" id="IPR050553">
    <property type="entry name" value="Thioredoxin_ResA/DsbE_sf"/>
</dbReference>
<keyword evidence="1" id="KW-0732">Signal</keyword>
<dbReference type="InterPro" id="IPR013766">
    <property type="entry name" value="Thioredoxin_domain"/>
</dbReference>
<feature type="signal peptide" evidence="1">
    <location>
        <begin position="1"/>
        <end position="23"/>
    </location>
</feature>
<reference evidence="3 4" key="1">
    <citation type="submission" date="2022-09" db="EMBL/GenBank/DDBJ databases">
        <authorList>
            <person name="Kop L."/>
        </authorList>
    </citation>
    <scope>NUCLEOTIDE SEQUENCE [LARGE SCALE GENOMIC DNA]</scope>
    <source>
        <strain evidence="3 4">347</strain>
    </source>
</reference>
<evidence type="ECO:0000313" key="4">
    <source>
        <dbReference type="Proteomes" id="UP001157733"/>
    </source>
</evidence>
<sequence length="189" mass="21312">MRHFNLKSKVRLLFALAASLLLAGAGTASLPPKEKLFEQFGVTPPRTVKEAPDFTLTTLEGKTVSLKEYEGKPILIHFWATWCKPCKDELPTIQKLHEDLGGDVVHILTINIDRWNKDRVEEFQRDFGLHFPILLDPKQEVRRKYFIMGLPTSYLVGADGKLAGYISGPREWDTPVSHQIMKSLAAKAG</sequence>
<dbReference type="Gene3D" id="3.40.30.10">
    <property type="entry name" value="Glutaredoxin"/>
    <property type="match status" value="1"/>
</dbReference>
<dbReference type="Pfam" id="PF00578">
    <property type="entry name" value="AhpC-TSA"/>
    <property type="match status" value="1"/>
</dbReference>
<gene>
    <name evidence="3" type="primary">resA</name>
    <name evidence="3" type="ORF">NSPWAT_1982</name>
</gene>
<feature type="chain" id="PRO_5046569392" evidence="1">
    <location>
        <begin position="24"/>
        <end position="189"/>
    </location>
</feature>
<dbReference type="InterPro" id="IPR036249">
    <property type="entry name" value="Thioredoxin-like_sf"/>
</dbReference>
<dbReference type="EMBL" id="OX336137">
    <property type="protein sequence ID" value="CAI2718838.1"/>
    <property type="molecule type" value="Genomic_DNA"/>
</dbReference>
<evidence type="ECO:0000259" key="2">
    <source>
        <dbReference type="PROSITE" id="PS51352"/>
    </source>
</evidence>
<dbReference type="PROSITE" id="PS51352">
    <property type="entry name" value="THIOREDOXIN_2"/>
    <property type="match status" value="1"/>
</dbReference>
<feature type="domain" description="Thioredoxin" evidence="2">
    <location>
        <begin position="45"/>
        <end position="186"/>
    </location>
</feature>
<organism evidence="3 4">
    <name type="scientific">Nitrospina watsonii</name>
    <dbReference type="NCBI Taxonomy" id="1323948"/>
    <lineage>
        <taxon>Bacteria</taxon>
        <taxon>Pseudomonadati</taxon>
        <taxon>Nitrospinota/Tectimicrobiota group</taxon>
        <taxon>Nitrospinota</taxon>
        <taxon>Nitrospinia</taxon>
        <taxon>Nitrospinales</taxon>
        <taxon>Nitrospinaceae</taxon>
        <taxon>Nitrospina</taxon>
    </lineage>
</organism>
<keyword evidence="4" id="KW-1185">Reference proteome</keyword>
<evidence type="ECO:0000313" key="3">
    <source>
        <dbReference type="EMBL" id="CAI2718838.1"/>
    </source>
</evidence>
<name>A0ABM9HF96_9BACT</name>
<evidence type="ECO:0000256" key="1">
    <source>
        <dbReference type="SAM" id="SignalP"/>
    </source>
</evidence>
<protein>
    <submittedName>
        <fullName evidence="3">Thiol-disulfide oxidoreductase resA</fullName>
    </submittedName>
</protein>
<dbReference type="Proteomes" id="UP001157733">
    <property type="component" value="Chromosome"/>
</dbReference>
<dbReference type="SUPFAM" id="SSF52833">
    <property type="entry name" value="Thioredoxin-like"/>
    <property type="match status" value="1"/>
</dbReference>
<dbReference type="RefSeq" id="WP_282011710.1">
    <property type="nucleotide sequence ID" value="NZ_OX336137.1"/>
</dbReference>
<dbReference type="PANTHER" id="PTHR42852:SF13">
    <property type="entry name" value="PROTEIN DIPZ"/>
    <property type="match status" value="1"/>
</dbReference>